<dbReference type="Proteomes" id="UP000182958">
    <property type="component" value="Unassembled WGS sequence"/>
</dbReference>
<dbReference type="CDD" id="cd00761">
    <property type="entry name" value="Glyco_tranf_GTA_type"/>
    <property type="match status" value="1"/>
</dbReference>
<dbReference type="EMBL" id="FPJA01000005">
    <property type="protein sequence ID" value="SFW32026.1"/>
    <property type="molecule type" value="Genomic_DNA"/>
</dbReference>
<sequence>MVKVSVIIPVYNTEKYIEECLDSVITQDMREWEVICIDDASTDGSAAIMKRYAEQDNRIRVITVEKNGGQAAGRNLGFVNAQGDYVYFLDSDDMLQAGALKRMCALMDKHQVDGMVFNARDFYETPELACEAPIFSGVSAVVEEKGIMDGESMFLAMCEEGHPCCQPGRFLWKRNFLLEEGILNDDETSPHEDELFFLRAVLSAKRMIAVAKEFHLRRYRPGSVMTGHTVEHDFRHCKSYLLLWLRSAEFFRDHNFLNQHCVEIVANYASMFLRGGLDYARKLPSEKRAKIKYNNFLDTVILQSILSESVTERRKEVFLREDTLQQLLQKERIFLYGAGVCGQKVLQLLLQYGCPREKLSFVVTDRQGKAEVFGLPVTDITSLQGIDEQKDIFIVAVTKRWQGEVATLLTKYRFPYVVLEDGYAVIPAPSFGNNDGR</sequence>
<evidence type="ECO:0000313" key="3">
    <source>
        <dbReference type="Proteomes" id="UP000182958"/>
    </source>
</evidence>
<dbReference type="GO" id="GO:0016740">
    <property type="term" value="F:transferase activity"/>
    <property type="evidence" value="ECO:0007669"/>
    <property type="project" value="UniProtKB-KW"/>
</dbReference>
<name>A0A1K1N9B4_SELRU</name>
<reference evidence="3" key="1">
    <citation type="submission" date="2016-11" db="EMBL/GenBank/DDBJ databases">
        <authorList>
            <person name="Varghese N."/>
            <person name="Submissions S."/>
        </authorList>
    </citation>
    <scope>NUCLEOTIDE SEQUENCE [LARGE SCALE GENOMIC DNA]</scope>
    <source>
        <strain evidence="3">C3</strain>
    </source>
</reference>
<keyword evidence="3" id="KW-1185">Reference proteome</keyword>
<evidence type="ECO:0000313" key="2">
    <source>
        <dbReference type="EMBL" id="SFW32026.1"/>
    </source>
</evidence>
<protein>
    <submittedName>
        <fullName evidence="2">Glycosyltransferase involved in cell wall bisynthesis</fullName>
    </submittedName>
</protein>
<accession>A0A1K1N9B4</accession>
<gene>
    <name evidence="2" type="ORF">SAMN02910323_1288</name>
</gene>
<feature type="domain" description="Glycosyltransferase 2-like" evidence="1">
    <location>
        <begin position="5"/>
        <end position="121"/>
    </location>
</feature>
<dbReference type="AlphaFoldDB" id="A0A1K1N9B4"/>
<dbReference type="Pfam" id="PF00535">
    <property type="entry name" value="Glycos_transf_2"/>
    <property type="match status" value="1"/>
</dbReference>
<dbReference type="PANTHER" id="PTHR43685:SF2">
    <property type="entry name" value="GLYCOSYLTRANSFERASE 2-LIKE DOMAIN-CONTAINING PROTEIN"/>
    <property type="match status" value="1"/>
</dbReference>
<dbReference type="InterPro" id="IPR050834">
    <property type="entry name" value="Glycosyltransf_2"/>
</dbReference>
<keyword evidence="2" id="KW-0808">Transferase</keyword>
<dbReference type="InterPro" id="IPR001173">
    <property type="entry name" value="Glyco_trans_2-like"/>
</dbReference>
<dbReference type="RefSeq" id="WP_072305956.1">
    <property type="nucleotide sequence ID" value="NZ_FPJA01000005.1"/>
</dbReference>
<dbReference type="PANTHER" id="PTHR43685">
    <property type="entry name" value="GLYCOSYLTRANSFERASE"/>
    <property type="match status" value="1"/>
</dbReference>
<dbReference type="InterPro" id="IPR029044">
    <property type="entry name" value="Nucleotide-diphossugar_trans"/>
</dbReference>
<organism evidence="2 3">
    <name type="scientific">Selenomonas ruminantium</name>
    <dbReference type="NCBI Taxonomy" id="971"/>
    <lineage>
        <taxon>Bacteria</taxon>
        <taxon>Bacillati</taxon>
        <taxon>Bacillota</taxon>
        <taxon>Negativicutes</taxon>
        <taxon>Selenomonadales</taxon>
        <taxon>Selenomonadaceae</taxon>
        <taxon>Selenomonas</taxon>
    </lineage>
</organism>
<evidence type="ECO:0000259" key="1">
    <source>
        <dbReference type="Pfam" id="PF00535"/>
    </source>
</evidence>
<proteinExistence type="predicted"/>
<dbReference type="SUPFAM" id="SSF53448">
    <property type="entry name" value="Nucleotide-diphospho-sugar transferases"/>
    <property type="match status" value="1"/>
</dbReference>
<dbReference type="Gene3D" id="3.90.550.10">
    <property type="entry name" value="Spore Coat Polysaccharide Biosynthesis Protein SpsA, Chain A"/>
    <property type="match status" value="1"/>
</dbReference>